<dbReference type="InterPro" id="IPR013783">
    <property type="entry name" value="Ig-like_fold"/>
</dbReference>
<dbReference type="SUPFAM" id="SSF81296">
    <property type="entry name" value="E set domains"/>
    <property type="match status" value="1"/>
</dbReference>
<name>A0A0E3UWC5_9BACT</name>
<dbReference type="CDD" id="cd00603">
    <property type="entry name" value="IPT_PCSR"/>
    <property type="match status" value="1"/>
</dbReference>
<evidence type="ECO:0000313" key="4">
    <source>
        <dbReference type="Proteomes" id="UP000033109"/>
    </source>
</evidence>
<dbReference type="Gene3D" id="2.60.40.10">
    <property type="entry name" value="Immunoglobulins"/>
    <property type="match status" value="3"/>
</dbReference>
<keyword evidence="4" id="KW-1185">Reference proteome</keyword>
<feature type="domain" description="IPT/TIG" evidence="2">
    <location>
        <begin position="187"/>
        <end position="256"/>
    </location>
</feature>
<feature type="region of interest" description="Disordered" evidence="1">
    <location>
        <begin position="1"/>
        <end position="22"/>
    </location>
</feature>
<accession>A0A0E3UWC5</accession>
<dbReference type="KEGG" id="pko:PKOR_09310"/>
<dbReference type="Gene3D" id="2.60.120.430">
    <property type="entry name" value="Galactose-binding lectin"/>
    <property type="match status" value="1"/>
</dbReference>
<dbReference type="InterPro" id="IPR014756">
    <property type="entry name" value="Ig_E-set"/>
</dbReference>
<dbReference type="Pfam" id="PF01833">
    <property type="entry name" value="TIG"/>
    <property type="match status" value="1"/>
</dbReference>
<dbReference type="AlphaFoldDB" id="A0A0E3UWC5"/>
<dbReference type="STRING" id="400092.PKOR_09310"/>
<dbReference type="OrthoDB" id="660167at2"/>
<evidence type="ECO:0000313" key="3">
    <source>
        <dbReference type="EMBL" id="AKD03287.1"/>
    </source>
</evidence>
<dbReference type="Proteomes" id="UP000033109">
    <property type="component" value="Chromosome"/>
</dbReference>
<organism evidence="3 4">
    <name type="scientific">Pontibacter korlensis</name>
    <dbReference type="NCBI Taxonomy" id="400092"/>
    <lineage>
        <taxon>Bacteria</taxon>
        <taxon>Pseudomonadati</taxon>
        <taxon>Bacteroidota</taxon>
        <taxon>Cytophagia</taxon>
        <taxon>Cytophagales</taxon>
        <taxon>Hymenobacteraceae</taxon>
        <taxon>Pontibacter</taxon>
    </lineage>
</organism>
<evidence type="ECO:0000256" key="1">
    <source>
        <dbReference type="SAM" id="MobiDB-lite"/>
    </source>
</evidence>
<dbReference type="PATRIC" id="fig|400092.3.peg.2045"/>
<dbReference type="RefSeq" id="WP_046310315.1">
    <property type="nucleotide sequence ID" value="NZ_CBCSCY010000053.1"/>
</dbReference>
<gene>
    <name evidence="3" type="ORF">PKOR_09310</name>
</gene>
<dbReference type="EMBL" id="CP009621">
    <property type="protein sequence ID" value="AKD03287.1"/>
    <property type="molecule type" value="Genomic_DNA"/>
</dbReference>
<dbReference type="HOGENOM" id="CLU_661980_0_0_10"/>
<sequence length="415" mass="44609">MSLGVLTSCEDDDNDEPNGGRVELLSFGPTGAQHGEEIRFIGNNLNKVISVELPGVSVPKSAFKSHTSELIVLVVPEEAGEGRVTLKTTDGDVVSKTVLSFEVPVVVNSFTEEARPGSNITVSGNYLNWVKGVVFGEDTVKEFVSQSLKELVLTVPVKAQTGRLIFLTGGTEPLEIATEQELIVTLPSISGLAPNPVERGQNLTISGQNLDLTMGVLFNGITEPITDFVSVSATELVLVVPTEAGKGVVTLVAHSGVEVESEMSLQFIGDLPPLEPLPYFLYNDGRGEGWENWGWGGATDWASTERVRQGDLAAKKTYDGSYDAIRWHNNTAVSTSGYRELVFSVYGGPGTDSKNMQLIINEAWGSPYVFPVVEGEWTTYSIPLSQLGSPATIGDVLFQSAGWAGVVHYDHVGFR</sequence>
<dbReference type="InterPro" id="IPR002909">
    <property type="entry name" value="IPT_dom"/>
</dbReference>
<reference evidence="3 4" key="1">
    <citation type="journal article" date="2015" name="Sci. Rep.">
        <title>Unraveling adaptation of Pontibacter korlensis to radiation and infertility in desert through complete genome and comparative transcriptomic analysis.</title>
        <authorList>
            <person name="Dai J."/>
            <person name="Dai W."/>
            <person name="Qiu C."/>
            <person name="Yang Z."/>
            <person name="Zhang Y."/>
            <person name="Zhou M."/>
            <person name="Zhang L."/>
            <person name="Fang C."/>
            <person name="Gao Q."/>
            <person name="Yang Q."/>
            <person name="Li X."/>
            <person name="Wang Z."/>
            <person name="Wang Z."/>
            <person name="Jia Z."/>
            <person name="Chen X."/>
        </authorList>
    </citation>
    <scope>NUCLEOTIDE SEQUENCE [LARGE SCALE GENOMIC DNA]</scope>
    <source>
        <strain evidence="3 4">X14-1T</strain>
    </source>
</reference>
<evidence type="ECO:0000259" key="2">
    <source>
        <dbReference type="Pfam" id="PF01833"/>
    </source>
</evidence>
<proteinExistence type="predicted"/>
<protein>
    <recommendedName>
        <fullName evidence="2">IPT/TIG domain-containing protein</fullName>
    </recommendedName>
</protein>